<keyword evidence="7" id="KW-1185">Reference proteome</keyword>
<dbReference type="InterPro" id="IPR019819">
    <property type="entry name" value="Carboxylesterase_B_CS"/>
</dbReference>
<reference evidence="6 7" key="1">
    <citation type="journal article" date="2023" name="IScience">
        <title>Expanded male sex-determining region conserved during the evolution of homothallism in the green alga Volvox.</title>
        <authorList>
            <person name="Yamamoto K."/>
            <person name="Matsuzaki R."/>
            <person name="Mahakham W."/>
            <person name="Heman W."/>
            <person name="Sekimoto H."/>
            <person name="Kawachi M."/>
            <person name="Minakuchi Y."/>
            <person name="Toyoda A."/>
            <person name="Nozaki H."/>
        </authorList>
    </citation>
    <scope>NUCLEOTIDE SEQUENCE [LARGE SCALE GENOMIC DNA]</scope>
    <source>
        <strain evidence="6 7">NIES-4468</strain>
    </source>
</reference>
<feature type="chain" id="PRO_5044968235" description="Carboxylic ester hydrolase" evidence="4">
    <location>
        <begin position="35"/>
        <end position="590"/>
    </location>
</feature>
<feature type="signal peptide" evidence="4">
    <location>
        <begin position="1"/>
        <end position="34"/>
    </location>
</feature>
<dbReference type="SUPFAM" id="SSF53474">
    <property type="entry name" value="alpha/beta-Hydrolases"/>
    <property type="match status" value="1"/>
</dbReference>
<dbReference type="Proteomes" id="UP001165090">
    <property type="component" value="Unassembled WGS sequence"/>
</dbReference>
<keyword evidence="2 4" id="KW-0378">Hydrolase</keyword>
<accession>A0ABQ5S8K7</accession>
<proteinExistence type="inferred from homology"/>
<dbReference type="InterPro" id="IPR029058">
    <property type="entry name" value="AB_hydrolase_fold"/>
</dbReference>
<dbReference type="Gene3D" id="3.40.50.1820">
    <property type="entry name" value="alpha/beta hydrolase"/>
    <property type="match status" value="1"/>
</dbReference>
<evidence type="ECO:0000259" key="5">
    <source>
        <dbReference type="Pfam" id="PF00135"/>
    </source>
</evidence>
<sequence>MYRNRRWSPEKMALPVLTLLATVYLLCLLAGASGITPVAKTFRGKINGILCDNDASDVASFRGIPYAQPPIGRLRWAAPVKYSEKYPFGGLDASSPGSKCRQGTDEGDEDCLFLNVWTPAWAIGAKKSKLPVRVFIHGGGYQTGAGSEDMYDGCKLVQDGNVVFVTLNYRLGILGFMATPELRDSTADFRVGNWGLLDQRLALQWVRDNIAAFGGDPKKVVLSGESAGAYSTLLHLVAPASRGLFSAAASFSGSADAMAVDFLRDAYVKGTNIRAALNCSIGNIAARGYSTIPDCLRDTDADVIMAVQNALSSRTVDACVPTIDGVELIKHPVTLMEQGRVAKVPVLLGVNANEGALEVLAQTGDSTNIDLRRFFEVVTNLIPVPVTSYERVFEQYNADAFFGGNWIVAAFHAITDGGYHCPSRRAAKSLAKYGISVRYHILEASQPNSGCPVFVSTGVYLGQEIVDFIGALHSYDIPFTFMAPYRSPYSFCPFTDDEKQLASFLSGMINGMAANPNGAPLPPRTKSLTSPALTDIPSWPVWNTSSNLVMDINTAGPRLYAAEDFGLDAKCQLWDDLLASAIAAGTTAYT</sequence>
<feature type="domain" description="Carboxylesterase type B" evidence="5">
    <location>
        <begin position="37"/>
        <end position="557"/>
    </location>
</feature>
<keyword evidence="3" id="KW-1015">Disulfide bond</keyword>
<dbReference type="PANTHER" id="PTHR43918:SF4">
    <property type="entry name" value="CARBOXYLIC ESTER HYDROLASE"/>
    <property type="match status" value="1"/>
</dbReference>
<keyword evidence="4" id="KW-0732">Signal</keyword>
<comment type="similarity">
    <text evidence="1 4">Belongs to the type-B carboxylesterase/lipase family.</text>
</comment>
<dbReference type="PRINTS" id="PR00878">
    <property type="entry name" value="CHOLNESTRASE"/>
</dbReference>
<dbReference type="InterPro" id="IPR002018">
    <property type="entry name" value="CarbesteraseB"/>
</dbReference>
<gene>
    <name evidence="6" type="ORF">VaNZ11_009687</name>
</gene>
<evidence type="ECO:0000256" key="4">
    <source>
        <dbReference type="RuleBase" id="RU361235"/>
    </source>
</evidence>
<organism evidence="6 7">
    <name type="scientific">Volvox africanus</name>
    <dbReference type="NCBI Taxonomy" id="51714"/>
    <lineage>
        <taxon>Eukaryota</taxon>
        <taxon>Viridiplantae</taxon>
        <taxon>Chlorophyta</taxon>
        <taxon>core chlorophytes</taxon>
        <taxon>Chlorophyceae</taxon>
        <taxon>CS clade</taxon>
        <taxon>Chlamydomonadales</taxon>
        <taxon>Volvocaceae</taxon>
        <taxon>Volvox</taxon>
    </lineage>
</organism>
<evidence type="ECO:0000256" key="3">
    <source>
        <dbReference type="ARBA" id="ARBA00023157"/>
    </source>
</evidence>
<name>A0ABQ5S8K7_9CHLO</name>
<dbReference type="PANTHER" id="PTHR43918">
    <property type="entry name" value="ACETYLCHOLINESTERASE"/>
    <property type="match status" value="1"/>
</dbReference>
<protein>
    <recommendedName>
        <fullName evidence="4">Carboxylic ester hydrolase</fullName>
        <ecNumber evidence="4">3.1.1.-</ecNumber>
    </recommendedName>
</protein>
<dbReference type="InterPro" id="IPR000997">
    <property type="entry name" value="Cholinesterase"/>
</dbReference>
<dbReference type="EC" id="3.1.1.-" evidence="4"/>
<comment type="caution">
    <text evidence="6">The sequence shown here is derived from an EMBL/GenBank/DDBJ whole genome shotgun (WGS) entry which is preliminary data.</text>
</comment>
<dbReference type="PROSITE" id="PS00122">
    <property type="entry name" value="CARBOXYLESTERASE_B_1"/>
    <property type="match status" value="1"/>
</dbReference>
<dbReference type="InterPro" id="IPR019826">
    <property type="entry name" value="Carboxylesterase_B_AS"/>
</dbReference>
<evidence type="ECO:0000313" key="7">
    <source>
        <dbReference type="Proteomes" id="UP001165090"/>
    </source>
</evidence>
<dbReference type="Pfam" id="PF00135">
    <property type="entry name" value="COesterase"/>
    <property type="match status" value="1"/>
</dbReference>
<evidence type="ECO:0000256" key="1">
    <source>
        <dbReference type="ARBA" id="ARBA00005964"/>
    </source>
</evidence>
<dbReference type="EMBL" id="BSDZ01000027">
    <property type="protein sequence ID" value="GLI65994.1"/>
    <property type="molecule type" value="Genomic_DNA"/>
</dbReference>
<dbReference type="InterPro" id="IPR050654">
    <property type="entry name" value="AChE-related_enzymes"/>
</dbReference>
<dbReference type="PROSITE" id="PS00941">
    <property type="entry name" value="CARBOXYLESTERASE_B_2"/>
    <property type="match status" value="1"/>
</dbReference>
<evidence type="ECO:0000313" key="6">
    <source>
        <dbReference type="EMBL" id="GLI65994.1"/>
    </source>
</evidence>
<evidence type="ECO:0000256" key="2">
    <source>
        <dbReference type="ARBA" id="ARBA00022801"/>
    </source>
</evidence>